<evidence type="ECO:0000313" key="2">
    <source>
        <dbReference type="EMBL" id="KUP06924.1"/>
    </source>
</evidence>
<dbReference type="InterPro" id="IPR037523">
    <property type="entry name" value="VOC_core"/>
</dbReference>
<sequence length="121" mass="13826">MIEGIDHIQITAPKGCEEEARAFYGGILKMVEIPKPSHLQLRGGCWFQCGNQEVHIGVEEPFKPTRKGHPGFIVKSIEEVKAHFDQKNVSFLEDEPIEGRERIFVLDPFGNRLEFLSFTEE</sequence>
<comment type="caution">
    <text evidence="2">The sequence shown here is derived from an EMBL/GenBank/DDBJ whole genome shotgun (WGS) entry which is preliminary data.</text>
</comment>
<accession>A0A147K9A3</accession>
<dbReference type="InterPro" id="IPR029068">
    <property type="entry name" value="Glyas_Bleomycin-R_OHBP_Dase"/>
</dbReference>
<dbReference type="PROSITE" id="PS51819">
    <property type="entry name" value="VOC"/>
    <property type="match status" value="1"/>
</dbReference>
<evidence type="ECO:0000259" key="1">
    <source>
        <dbReference type="PROSITE" id="PS51819"/>
    </source>
</evidence>
<dbReference type="PANTHER" id="PTHR39175">
    <property type="entry name" value="FAMILY PROTEIN, PUTATIVE (AFU_ORTHOLOGUE AFUA_3G15060)-RELATED"/>
    <property type="match status" value="1"/>
</dbReference>
<dbReference type="Proteomes" id="UP000074108">
    <property type="component" value="Unassembled WGS sequence"/>
</dbReference>
<name>A0A147K9A3_9BACI</name>
<dbReference type="OrthoDB" id="9813630at2"/>
<dbReference type="InterPro" id="IPR004360">
    <property type="entry name" value="Glyas_Fos-R_dOase_dom"/>
</dbReference>
<dbReference type="SUPFAM" id="SSF54593">
    <property type="entry name" value="Glyoxalase/Bleomycin resistance protein/Dihydroxybiphenyl dioxygenase"/>
    <property type="match status" value="1"/>
</dbReference>
<dbReference type="EMBL" id="LDYG01000025">
    <property type="protein sequence ID" value="KUP06924.1"/>
    <property type="molecule type" value="Genomic_DNA"/>
</dbReference>
<dbReference type="PATRIC" id="fig|1150625.3.peg.1410"/>
<feature type="domain" description="VOC" evidence="1">
    <location>
        <begin position="4"/>
        <end position="118"/>
    </location>
</feature>
<dbReference type="Pfam" id="PF00903">
    <property type="entry name" value="Glyoxalase"/>
    <property type="match status" value="1"/>
</dbReference>
<organism evidence="2 3">
    <name type="scientific">Bacillus coahuilensis p1.1.43</name>
    <dbReference type="NCBI Taxonomy" id="1150625"/>
    <lineage>
        <taxon>Bacteria</taxon>
        <taxon>Bacillati</taxon>
        <taxon>Bacillota</taxon>
        <taxon>Bacilli</taxon>
        <taxon>Bacillales</taxon>
        <taxon>Bacillaceae</taxon>
        <taxon>Bacillus</taxon>
    </lineage>
</organism>
<protein>
    <submittedName>
        <fullName evidence="2">Glyoxalase</fullName>
    </submittedName>
</protein>
<reference evidence="2 3" key="1">
    <citation type="journal article" date="2016" name="Front. Microbiol.">
        <title>Microevolution Analysis of Bacillus coahuilensis Unveils Differences in Phosphorus Acquisition Strategies and Their Regulation.</title>
        <authorList>
            <person name="Gomez-Lunar Z."/>
            <person name="Hernandez-Gonzalez I."/>
            <person name="Rodriguez-Torres M.D."/>
            <person name="Souza V."/>
            <person name="Olmedo-Alvarez G."/>
        </authorList>
    </citation>
    <scope>NUCLEOTIDE SEQUENCE [LARGE SCALE GENOMIC DNA]</scope>
    <source>
        <strain evidence="3">p1.1.43</strain>
    </source>
</reference>
<dbReference type="STRING" id="1150625.Q75_06730"/>
<evidence type="ECO:0000313" key="3">
    <source>
        <dbReference type="Proteomes" id="UP000074108"/>
    </source>
</evidence>
<keyword evidence="3" id="KW-1185">Reference proteome</keyword>
<gene>
    <name evidence="2" type="ORF">Q75_06730</name>
</gene>
<dbReference type="AlphaFoldDB" id="A0A147K9A3"/>
<proteinExistence type="predicted"/>
<dbReference type="PANTHER" id="PTHR39175:SF1">
    <property type="entry name" value="FAMILY PROTEIN, PUTATIVE (AFU_ORTHOLOGUE AFUA_3G15060)-RELATED"/>
    <property type="match status" value="1"/>
</dbReference>
<dbReference type="RefSeq" id="WP_029326798.1">
    <property type="nucleotide sequence ID" value="NZ_LDYG01000025.1"/>
</dbReference>
<dbReference type="Gene3D" id="3.10.180.10">
    <property type="entry name" value="2,3-Dihydroxybiphenyl 1,2-Dioxygenase, domain 1"/>
    <property type="match status" value="1"/>
</dbReference>